<accession>A0ACC0RIJ7</accession>
<keyword evidence="2" id="KW-1185">Reference proteome</keyword>
<dbReference type="Proteomes" id="UP000006729">
    <property type="component" value="Chromosome 19"/>
</dbReference>
<reference evidence="1 2" key="1">
    <citation type="journal article" date="2006" name="Science">
        <title>The genome of black cottonwood, Populus trichocarpa (Torr. &amp; Gray).</title>
        <authorList>
            <person name="Tuskan G.A."/>
            <person name="Difazio S."/>
            <person name="Jansson S."/>
            <person name="Bohlmann J."/>
            <person name="Grigoriev I."/>
            <person name="Hellsten U."/>
            <person name="Putnam N."/>
            <person name="Ralph S."/>
            <person name="Rombauts S."/>
            <person name="Salamov A."/>
            <person name="Schein J."/>
            <person name="Sterck L."/>
            <person name="Aerts A."/>
            <person name="Bhalerao R.R."/>
            <person name="Bhalerao R.P."/>
            <person name="Blaudez D."/>
            <person name="Boerjan W."/>
            <person name="Brun A."/>
            <person name="Brunner A."/>
            <person name="Busov V."/>
            <person name="Campbell M."/>
            <person name="Carlson J."/>
            <person name="Chalot M."/>
            <person name="Chapman J."/>
            <person name="Chen G.L."/>
            <person name="Cooper D."/>
            <person name="Coutinho P.M."/>
            <person name="Couturier J."/>
            <person name="Covert S."/>
            <person name="Cronk Q."/>
            <person name="Cunningham R."/>
            <person name="Davis J."/>
            <person name="Degroeve S."/>
            <person name="Dejardin A."/>
            <person name="Depamphilis C."/>
            <person name="Detter J."/>
            <person name="Dirks B."/>
            <person name="Dubchak I."/>
            <person name="Duplessis S."/>
            <person name="Ehlting J."/>
            <person name="Ellis B."/>
            <person name="Gendler K."/>
            <person name="Goodstein D."/>
            <person name="Gribskov M."/>
            <person name="Grimwood J."/>
            <person name="Groover A."/>
            <person name="Gunter L."/>
            <person name="Hamberger B."/>
            <person name="Heinze B."/>
            <person name="Helariutta Y."/>
            <person name="Henrissat B."/>
            <person name="Holligan D."/>
            <person name="Holt R."/>
            <person name="Huang W."/>
            <person name="Islam-Faridi N."/>
            <person name="Jones S."/>
            <person name="Jones-Rhoades M."/>
            <person name="Jorgensen R."/>
            <person name="Joshi C."/>
            <person name="Kangasjarvi J."/>
            <person name="Karlsson J."/>
            <person name="Kelleher C."/>
            <person name="Kirkpatrick R."/>
            <person name="Kirst M."/>
            <person name="Kohler A."/>
            <person name="Kalluri U."/>
            <person name="Larimer F."/>
            <person name="Leebens-Mack J."/>
            <person name="Leple J.C."/>
            <person name="Locascio P."/>
            <person name="Lou Y."/>
            <person name="Lucas S."/>
            <person name="Martin F."/>
            <person name="Montanini B."/>
            <person name="Napoli C."/>
            <person name="Nelson D.R."/>
            <person name="Nelson C."/>
            <person name="Nieminen K."/>
            <person name="Nilsson O."/>
            <person name="Pereda V."/>
            <person name="Peter G."/>
            <person name="Philippe R."/>
            <person name="Pilate G."/>
            <person name="Poliakov A."/>
            <person name="Razumovskaya J."/>
            <person name="Richardson P."/>
            <person name="Rinaldi C."/>
            <person name="Ritland K."/>
            <person name="Rouze P."/>
            <person name="Ryaboy D."/>
            <person name="Schmutz J."/>
            <person name="Schrader J."/>
            <person name="Segerman B."/>
            <person name="Shin H."/>
            <person name="Siddiqui A."/>
            <person name="Sterky F."/>
            <person name="Terry A."/>
            <person name="Tsai C.J."/>
            <person name="Uberbacher E."/>
            <person name="Unneberg P."/>
            <person name="Vahala J."/>
            <person name="Wall K."/>
            <person name="Wessler S."/>
            <person name="Yang G."/>
            <person name="Yin T."/>
            <person name="Douglas C."/>
            <person name="Marra M."/>
            <person name="Sandberg G."/>
            <person name="Van de Peer Y."/>
            <person name="Rokhsar D."/>
        </authorList>
    </citation>
    <scope>NUCLEOTIDE SEQUENCE [LARGE SCALE GENOMIC DNA]</scope>
    <source>
        <strain evidence="2">cv. Nisqually</strain>
    </source>
</reference>
<organism evidence="1 2">
    <name type="scientific">Populus trichocarpa</name>
    <name type="common">Western balsam poplar</name>
    <name type="synonym">Populus balsamifera subsp. trichocarpa</name>
    <dbReference type="NCBI Taxonomy" id="3694"/>
    <lineage>
        <taxon>Eukaryota</taxon>
        <taxon>Viridiplantae</taxon>
        <taxon>Streptophyta</taxon>
        <taxon>Embryophyta</taxon>
        <taxon>Tracheophyta</taxon>
        <taxon>Spermatophyta</taxon>
        <taxon>Magnoliopsida</taxon>
        <taxon>eudicotyledons</taxon>
        <taxon>Gunneridae</taxon>
        <taxon>Pentapetalae</taxon>
        <taxon>rosids</taxon>
        <taxon>fabids</taxon>
        <taxon>Malpighiales</taxon>
        <taxon>Salicaceae</taxon>
        <taxon>Saliceae</taxon>
        <taxon>Populus</taxon>
    </lineage>
</organism>
<name>A0ACC0RIJ7_POPTR</name>
<evidence type="ECO:0000313" key="1">
    <source>
        <dbReference type="EMBL" id="KAI9377086.1"/>
    </source>
</evidence>
<comment type="caution">
    <text evidence="1">The sequence shown here is derived from an EMBL/GenBank/DDBJ whole genome shotgun (WGS) entry which is preliminary data.</text>
</comment>
<gene>
    <name evidence="1" type="ORF">POPTR_019G017302v4</name>
</gene>
<sequence>MEIYSYLLAFIIFHGMILSQTSCMLNAISVKIKLPPIPRRPPRLPPLPPLPRRRPRRPSPRPPPPSKVLNDGLHTSLPPPQKILPPPHTYGSPRYPPSPPPQRS</sequence>
<evidence type="ECO:0000313" key="2">
    <source>
        <dbReference type="Proteomes" id="UP000006729"/>
    </source>
</evidence>
<proteinExistence type="predicted"/>
<dbReference type="EMBL" id="CM009308">
    <property type="protein sequence ID" value="KAI9377086.1"/>
    <property type="molecule type" value="Genomic_DNA"/>
</dbReference>
<protein>
    <submittedName>
        <fullName evidence="1">Uncharacterized protein</fullName>
    </submittedName>
</protein>